<dbReference type="Proteomes" id="UP000008237">
    <property type="component" value="Unassembled WGS sequence"/>
</dbReference>
<dbReference type="Gene3D" id="3.30.420.10">
    <property type="entry name" value="Ribonuclease H-like superfamily/Ribonuclease H"/>
    <property type="match status" value="1"/>
</dbReference>
<reference evidence="1 2" key="1">
    <citation type="journal article" date="2010" name="Science">
        <title>Genomic comparison of the ants Camponotus floridanus and Harpegnathos saltator.</title>
        <authorList>
            <person name="Bonasio R."/>
            <person name="Zhang G."/>
            <person name="Ye C."/>
            <person name="Mutti N.S."/>
            <person name="Fang X."/>
            <person name="Qin N."/>
            <person name="Donahue G."/>
            <person name="Yang P."/>
            <person name="Li Q."/>
            <person name="Li C."/>
            <person name="Zhang P."/>
            <person name="Huang Z."/>
            <person name="Berger S.L."/>
            <person name="Reinberg D."/>
            <person name="Wang J."/>
            <person name="Liebig J."/>
        </authorList>
    </citation>
    <scope>NUCLEOTIDE SEQUENCE [LARGE SCALE GENOMIC DNA]</scope>
    <source>
        <strain evidence="1 2">R22 G/1</strain>
    </source>
</reference>
<dbReference type="AlphaFoldDB" id="E2BRT9"/>
<proteinExistence type="predicted"/>
<feature type="non-terminal residue" evidence="1">
    <location>
        <position position="44"/>
    </location>
</feature>
<evidence type="ECO:0000313" key="2">
    <source>
        <dbReference type="Proteomes" id="UP000008237"/>
    </source>
</evidence>
<name>E2BRT9_HARSA</name>
<dbReference type="InParanoid" id="E2BRT9"/>
<dbReference type="InterPro" id="IPR036397">
    <property type="entry name" value="RNaseH_sf"/>
</dbReference>
<feature type="non-terminal residue" evidence="1">
    <location>
        <position position="1"/>
    </location>
</feature>
<dbReference type="EMBL" id="GL450038">
    <property type="protein sequence ID" value="EFN81592.1"/>
    <property type="molecule type" value="Genomic_DNA"/>
</dbReference>
<evidence type="ECO:0000313" key="1">
    <source>
        <dbReference type="EMBL" id="EFN81592.1"/>
    </source>
</evidence>
<evidence type="ECO:0008006" key="3">
    <source>
        <dbReference type="Google" id="ProtNLM"/>
    </source>
</evidence>
<keyword evidence="2" id="KW-1185">Reference proteome</keyword>
<accession>E2BRT9</accession>
<gene>
    <name evidence="1" type="ORF">EAI_03203</name>
</gene>
<protein>
    <recommendedName>
        <fullName evidence="3">Histone-lysine N-methyltransferase SETMAR</fullName>
    </recommendedName>
</protein>
<organism evidence="2">
    <name type="scientific">Harpegnathos saltator</name>
    <name type="common">Jerdon's jumping ant</name>
    <dbReference type="NCBI Taxonomy" id="610380"/>
    <lineage>
        <taxon>Eukaryota</taxon>
        <taxon>Metazoa</taxon>
        <taxon>Ecdysozoa</taxon>
        <taxon>Arthropoda</taxon>
        <taxon>Hexapoda</taxon>
        <taxon>Insecta</taxon>
        <taxon>Pterygota</taxon>
        <taxon>Neoptera</taxon>
        <taxon>Endopterygota</taxon>
        <taxon>Hymenoptera</taxon>
        <taxon>Apocrita</taxon>
        <taxon>Aculeata</taxon>
        <taxon>Formicoidea</taxon>
        <taxon>Formicidae</taxon>
        <taxon>Ponerinae</taxon>
        <taxon>Ponerini</taxon>
        <taxon>Harpegnathos</taxon>
    </lineage>
</organism>
<sequence>WSYSSFSDATSCHKSMVAMAKLHELNFELLPQPPYSPNLAPSDY</sequence>
<dbReference type="GO" id="GO:0003676">
    <property type="term" value="F:nucleic acid binding"/>
    <property type="evidence" value="ECO:0007669"/>
    <property type="project" value="InterPro"/>
</dbReference>